<comment type="caution">
    <text evidence="1">The sequence shown here is derived from an EMBL/GenBank/DDBJ whole genome shotgun (WGS) entry which is preliminary data.</text>
</comment>
<proteinExistence type="predicted"/>
<name>A0A7W5FRH5_9BACL</name>
<accession>A0A7W5FRH5</accession>
<organism evidence="1 2">
    <name type="scientific">Paenibacillus phyllosphaerae</name>
    <dbReference type="NCBI Taxonomy" id="274593"/>
    <lineage>
        <taxon>Bacteria</taxon>
        <taxon>Bacillati</taxon>
        <taxon>Bacillota</taxon>
        <taxon>Bacilli</taxon>
        <taxon>Bacillales</taxon>
        <taxon>Paenibacillaceae</taxon>
        <taxon>Paenibacillus</taxon>
    </lineage>
</organism>
<protein>
    <submittedName>
        <fullName evidence="1">Uncharacterized protein</fullName>
    </submittedName>
</protein>
<keyword evidence="2" id="KW-1185">Reference proteome</keyword>
<evidence type="ECO:0000313" key="1">
    <source>
        <dbReference type="EMBL" id="MBB3114551.1"/>
    </source>
</evidence>
<dbReference type="EMBL" id="JACHXK010000035">
    <property type="protein sequence ID" value="MBB3114551.1"/>
    <property type="molecule type" value="Genomic_DNA"/>
</dbReference>
<reference evidence="1 2" key="1">
    <citation type="submission" date="2020-08" db="EMBL/GenBank/DDBJ databases">
        <title>Genomic Encyclopedia of Type Strains, Phase III (KMG-III): the genomes of soil and plant-associated and newly described type strains.</title>
        <authorList>
            <person name="Whitman W."/>
        </authorList>
    </citation>
    <scope>NUCLEOTIDE SEQUENCE [LARGE SCALE GENOMIC DNA]</scope>
    <source>
        <strain evidence="1 2">CECT 5862</strain>
    </source>
</reference>
<sequence>MSALCMNKQTIEVRSVIDQLGLNPNTAEALLQRLTGGVNVESANAQLTEISSNRYFICSA</sequence>
<dbReference type="Proteomes" id="UP000570361">
    <property type="component" value="Unassembled WGS sequence"/>
</dbReference>
<dbReference type="AlphaFoldDB" id="A0A7W5FRH5"/>
<gene>
    <name evidence="1" type="ORF">FHS18_006672</name>
</gene>
<evidence type="ECO:0000313" key="2">
    <source>
        <dbReference type="Proteomes" id="UP000570361"/>
    </source>
</evidence>